<dbReference type="InterPro" id="IPR002921">
    <property type="entry name" value="Fungal_lipase-type"/>
</dbReference>
<evidence type="ECO:0000313" key="12">
    <source>
        <dbReference type="Proteomes" id="UP001141806"/>
    </source>
</evidence>
<dbReference type="Gene3D" id="3.40.50.1820">
    <property type="entry name" value="alpha/beta hydrolase"/>
    <property type="match status" value="1"/>
</dbReference>
<dbReference type="GO" id="GO:0016042">
    <property type="term" value="P:lipid catabolic process"/>
    <property type="evidence" value="ECO:0007669"/>
    <property type="project" value="UniProtKB-KW"/>
</dbReference>
<feature type="region of interest" description="Disordered" evidence="9">
    <location>
        <begin position="64"/>
        <end position="84"/>
    </location>
</feature>
<dbReference type="CDD" id="cd00519">
    <property type="entry name" value="Lipase_3"/>
    <property type="match status" value="1"/>
</dbReference>
<dbReference type="EMBL" id="JAMYWD010000011">
    <property type="protein sequence ID" value="KAJ4956896.1"/>
    <property type="molecule type" value="Genomic_DNA"/>
</dbReference>
<protein>
    <recommendedName>
        <fullName evidence="10">Fungal lipase-type domain-containing protein</fullName>
    </recommendedName>
</protein>
<keyword evidence="7" id="KW-0442">Lipid degradation</keyword>
<sequence length="527" mass="58709">MQIASTISTQSGLAFQASRSTNFSCRTSLLKPLTRQASVLNHTITTESTRTHLSHLEKLLQKQAPPPPLLHKDSCHGSSPKNRVKNHLEGLNLSNIWAKMKAAEEMSPRHLNRLQRLLSMSAERSPRNNLGTRWREYHGCNDWTGLIDPLDENLRREVVRFGEFIQAAYHTFHCNPATSEEDALFSRSQVALPDGSYRVTKSLYATSSLKLPSWVDDLAPDLGWMTQRSSWIGYVAVCEDEREISRMGRRDIIIALRGTATCLEWAENMRDVLVRVPGGENSEPNHPAKVECGFLNLYKTPGSNMPSLAELVIEEVRRLMELYKGETLSITVTGHSLGAALALLAADELSTAEPDMPPIAVFSFGGPRVGNRAFADRISKNGVKVLRIVNSQDVITRVPGMFVSEELDQKLRDNSKVVEMLNVLDNMPWAYAHVGTELRVDSKMSPYLNLNADVACCHDLEAYLHLVDGFIASDSPFRENAKRSLARLVNEQGSNVKKLYKSKAKDLSLNLDHKQVVGIPSCLPSPS</sequence>
<keyword evidence="6" id="KW-0809">Transit peptide</keyword>
<feature type="domain" description="Fungal lipase-type" evidence="10">
    <location>
        <begin position="254"/>
        <end position="401"/>
    </location>
</feature>
<dbReference type="Pfam" id="PF01764">
    <property type="entry name" value="Lipase_3"/>
    <property type="match status" value="1"/>
</dbReference>
<name>A0A9Q0JYS6_9MAGN</name>
<gene>
    <name evidence="11" type="ORF">NE237_013679</name>
</gene>
<keyword evidence="4" id="KW-0934">Plastid</keyword>
<dbReference type="InterPro" id="IPR029058">
    <property type="entry name" value="AB_hydrolase_fold"/>
</dbReference>
<evidence type="ECO:0000259" key="10">
    <source>
        <dbReference type="Pfam" id="PF01764"/>
    </source>
</evidence>
<keyword evidence="5" id="KW-0378">Hydrolase</keyword>
<dbReference type="GO" id="GO:0004620">
    <property type="term" value="F:phospholipase activity"/>
    <property type="evidence" value="ECO:0007669"/>
    <property type="project" value="UniProtKB-ARBA"/>
</dbReference>
<comment type="subcellular location">
    <subcellularLocation>
        <location evidence="1">Plastid</location>
        <location evidence="1">Chloroplast</location>
    </subcellularLocation>
</comment>
<evidence type="ECO:0000256" key="7">
    <source>
        <dbReference type="ARBA" id="ARBA00022963"/>
    </source>
</evidence>
<keyword evidence="12" id="KW-1185">Reference proteome</keyword>
<organism evidence="11 12">
    <name type="scientific">Protea cynaroides</name>
    <dbReference type="NCBI Taxonomy" id="273540"/>
    <lineage>
        <taxon>Eukaryota</taxon>
        <taxon>Viridiplantae</taxon>
        <taxon>Streptophyta</taxon>
        <taxon>Embryophyta</taxon>
        <taxon>Tracheophyta</taxon>
        <taxon>Spermatophyta</taxon>
        <taxon>Magnoliopsida</taxon>
        <taxon>Proteales</taxon>
        <taxon>Proteaceae</taxon>
        <taxon>Protea</taxon>
    </lineage>
</organism>
<evidence type="ECO:0000256" key="1">
    <source>
        <dbReference type="ARBA" id="ARBA00004229"/>
    </source>
</evidence>
<evidence type="ECO:0000256" key="2">
    <source>
        <dbReference type="ARBA" id="ARBA00010701"/>
    </source>
</evidence>
<evidence type="ECO:0000256" key="6">
    <source>
        <dbReference type="ARBA" id="ARBA00022946"/>
    </source>
</evidence>
<keyword evidence="8" id="KW-0443">Lipid metabolism</keyword>
<comment type="caution">
    <text evidence="11">The sequence shown here is derived from an EMBL/GenBank/DDBJ whole genome shotgun (WGS) entry which is preliminary data.</text>
</comment>
<dbReference type="AlphaFoldDB" id="A0A9Q0JYS6"/>
<evidence type="ECO:0000256" key="5">
    <source>
        <dbReference type="ARBA" id="ARBA00022801"/>
    </source>
</evidence>
<dbReference type="PANTHER" id="PTHR31403:SF2">
    <property type="entry name" value="PHOSPHOLIPASE A1-IBETA2, CHLOROPLASTIC"/>
    <property type="match status" value="1"/>
</dbReference>
<evidence type="ECO:0000256" key="8">
    <source>
        <dbReference type="ARBA" id="ARBA00023098"/>
    </source>
</evidence>
<dbReference type="GO" id="GO:0009507">
    <property type="term" value="C:chloroplast"/>
    <property type="evidence" value="ECO:0007669"/>
    <property type="project" value="UniProtKB-SubCell"/>
</dbReference>
<evidence type="ECO:0000256" key="9">
    <source>
        <dbReference type="SAM" id="MobiDB-lite"/>
    </source>
</evidence>
<keyword evidence="3" id="KW-0150">Chloroplast</keyword>
<dbReference type="Proteomes" id="UP001141806">
    <property type="component" value="Unassembled WGS sequence"/>
</dbReference>
<evidence type="ECO:0000256" key="3">
    <source>
        <dbReference type="ARBA" id="ARBA00022528"/>
    </source>
</evidence>
<dbReference type="PANTHER" id="PTHR31403">
    <property type="entry name" value="PHOSPHOLIPASE A1-IBETA2, CHLOROPLASTIC"/>
    <property type="match status" value="1"/>
</dbReference>
<evidence type="ECO:0000256" key="4">
    <source>
        <dbReference type="ARBA" id="ARBA00022640"/>
    </source>
</evidence>
<evidence type="ECO:0000313" key="11">
    <source>
        <dbReference type="EMBL" id="KAJ4956896.1"/>
    </source>
</evidence>
<proteinExistence type="inferred from homology"/>
<dbReference type="OrthoDB" id="426718at2759"/>
<accession>A0A9Q0JYS6</accession>
<comment type="similarity">
    <text evidence="2">Belongs to the AB hydrolase superfamily. Lipase family.</text>
</comment>
<dbReference type="SUPFAM" id="SSF53474">
    <property type="entry name" value="alpha/beta-Hydrolases"/>
    <property type="match status" value="1"/>
</dbReference>
<reference evidence="11" key="1">
    <citation type="journal article" date="2023" name="Plant J.">
        <title>The genome of the king protea, Protea cynaroides.</title>
        <authorList>
            <person name="Chang J."/>
            <person name="Duong T.A."/>
            <person name="Schoeman C."/>
            <person name="Ma X."/>
            <person name="Roodt D."/>
            <person name="Barker N."/>
            <person name="Li Z."/>
            <person name="Van de Peer Y."/>
            <person name="Mizrachi E."/>
        </authorList>
    </citation>
    <scope>NUCLEOTIDE SEQUENCE</scope>
    <source>
        <tissue evidence="11">Young leaves</tissue>
    </source>
</reference>